<evidence type="ECO:0000259" key="4">
    <source>
        <dbReference type="Pfam" id="PF00294"/>
    </source>
</evidence>
<comment type="caution">
    <text evidence="5">The sequence shown here is derived from an EMBL/GenBank/DDBJ whole genome shotgun (WGS) entry which is preliminary data.</text>
</comment>
<dbReference type="EMBL" id="LQRT01000058">
    <property type="protein sequence ID" value="KZS38400.1"/>
    <property type="molecule type" value="Genomic_DNA"/>
</dbReference>
<dbReference type="OrthoDB" id="9813569at2"/>
<keyword evidence="2" id="KW-0808">Transferase</keyword>
<dbReference type="InterPro" id="IPR052700">
    <property type="entry name" value="Carb_kinase_PfkB-like"/>
</dbReference>
<reference evidence="5 6" key="1">
    <citation type="submission" date="2016-01" db="EMBL/GenBank/DDBJ databases">
        <title>The draft genome sequence of Aquimarina sp. RZW4-3-2.</title>
        <authorList>
            <person name="Wang Y."/>
        </authorList>
    </citation>
    <scope>NUCLEOTIDE SEQUENCE [LARGE SCALE GENOMIC DNA]</scope>
    <source>
        <strain evidence="5 6">RZW4-3-2</strain>
    </source>
</reference>
<keyword evidence="3 5" id="KW-0418">Kinase</keyword>
<accession>A0A162X3D7</accession>
<dbReference type="Proteomes" id="UP000076715">
    <property type="component" value="Unassembled WGS sequence"/>
</dbReference>
<protein>
    <submittedName>
        <fullName evidence="5">2-dehydro-3-deoxygluconokinase</fullName>
    </submittedName>
</protein>
<dbReference type="Pfam" id="PF00294">
    <property type="entry name" value="PfkB"/>
    <property type="match status" value="1"/>
</dbReference>
<dbReference type="AlphaFoldDB" id="A0A162X3D7"/>
<dbReference type="CDD" id="cd01166">
    <property type="entry name" value="KdgK"/>
    <property type="match status" value="1"/>
</dbReference>
<dbReference type="SUPFAM" id="SSF53613">
    <property type="entry name" value="Ribokinase-like"/>
    <property type="match status" value="1"/>
</dbReference>
<evidence type="ECO:0000256" key="3">
    <source>
        <dbReference type="ARBA" id="ARBA00022777"/>
    </source>
</evidence>
<keyword evidence="6" id="KW-1185">Reference proteome</keyword>
<dbReference type="InterPro" id="IPR029056">
    <property type="entry name" value="Ribokinase-like"/>
</dbReference>
<comment type="similarity">
    <text evidence="1">Belongs to the carbohydrate kinase PfkB family.</text>
</comment>
<evidence type="ECO:0000256" key="2">
    <source>
        <dbReference type="ARBA" id="ARBA00022679"/>
    </source>
</evidence>
<feature type="domain" description="Carbohydrate kinase PfkB" evidence="4">
    <location>
        <begin position="1"/>
        <end position="310"/>
    </location>
</feature>
<sequence>MHKVVTFGEILMRMSPPNNLMFDQTSGFDASFGGGEFNVAASLSNFGMDTEFVTALPNNSIADCAINTIKRFGVGYKNIIRQGDRIGIYFLENGIANRNSKVVYDRKYSSISEINKEDIDWKNVLKDATWFHWSGITPALSETAAQSCLKAIEIADELGIPISTDLNYRSKLWKYGKHPKEVMPKLLSYSTIILADIDTTMFMLGKEKVNPDYSKDFQIKEYFNEIQTLLPKAHTIAMTIRNIENASHHNIGGLLYKNKQLYRAKTQKVTPILDRVGSGDAFMGGLLYGVLNFSDNYQKTISFATAACVLKHSIFGDINRVTVEEVMAFIENNGSAKVDR</sequence>
<name>A0A162X3D7_9FLAO</name>
<proteinExistence type="inferred from homology"/>
<evidence type="ECO:0000313" key="5">
    <source>
        <dbReference type="EMBL" id="KZS38400.1"/>
    </source>
</evidence>
<dbReference type="PANTHER" id="PTHR43320">
    <property type="entry name" value="SUGAR KINASE"/>
    <property type="match status" value="1"/>
</dbReference>
<dbReference type="RefSeq" id="WP_066319409.1">
    <property type="nucleotide sequence ID" value="NZ_LQRT01000058.1"/>
</dbReference>
<dbReference type="InterPro" id="IPR011611">
    <property type="entry name" value="PfkB_dom"/>
</dbReference>
<dbReference type="STRING" id="1642818.AWE51_17745"/>
<dbReference type="PANTHER" id="PTHR43320:SF2">
    <property type="entry name" value="2-DEHYDRO-3-DEOXYGLUCONOKINASE_2-DEHYDRO-3-DEOXYGALACTONOKINASE"/>
    <property type="match status" value="1"/>
</dbReference>
<organism evidence="5 6">
    <name type="scientific">Aquimarina aggregata</name>
    <dbReference type="NCBI Taxonomy" id="1642818"/>
    <lineage>
        <taxon>Bacteria</taxon>
        <taxon>Pseudomonadati</taxon>
        <taxon>Bacteroidota</taxon>
        <taxon>Flavobacteriia</taxon>
        <taxon>Flavobacteriales</taxon>
        <taxon>Flavobacteriaceae</taxon>
        <taxon>Aquimarina</taxon>
    </lineage>
</organism>
<evidence type="ECO:0000313" key="6">
    <source>
        <dbReference type="Proteomes" id="UP000076715"/>
    </source>
</evidence>
<gene>
    <name evidence="5" type="ORF">AWE51_17745</name>
</gene>
<dbReference type="GO" id="GO:0016301">
    <property type="term" value="F:kinase activity"/>
    <property type="evidence" value="ECO:0007669"/>
    <property type="project" value="UniProtKB-KW"/>
</dbReference>
<evidence type="ECO:0000256" key="1">
    <source>
        <dbReference type="ARBA" id="ARBA00010688"/>
    </source>
</evidence>
<dbReference type="Gene3D" id="3.40.1190.20">
    <property type="match status" value="1"/>
</dbReference>